<dbReference type="EMBL" id="JBHUCM010000023">
    <property type="protein sequence ID" value="MFD1541043.1"/>
    <property type="molecule type" value="Genomic_DNA"/>
</dbReference>
<proteinExistence type="predicted"/>
<dbReference type="PANTHER" id="PTHR35526">
    <property type="entry name" value="ANTI-SIGMA-F FACTOR RSBW-RELATED"/>
    <property type="match status" value="1"/>
</dbReference>
<comment type="caution">
    <text evidence="2">The sequence shown here is derived from an EMBL/GenBank/DDBJ whole genome shotgun (WGS) entry which is preliminary data.</text>
</comment>
<keyword evidence="3" id="KW-1185">Reference proteome</keyword>
<gene>
    <name evidence="2" type="ORF">ACFSJ0_28570</name>
</gene>
<dbReference type="InterPro" id="IPR050267">
    <property type="entry name" value="Anti-sigma-factor_SerPK"/>
</dbReference>
<dbReference type="GO" id="GO:0005524">
    <property type="term" value="F:ATP binding"/>
    <property type="evidence" value="ECO:0007669"/>
    <property type="project" value="UniProtKB-KW"/>
</dbReference>
<dbReference type="InterPro" id="IPR003594">
    <property type="entry name" value="HATPase_dom"/>
</dbReference>
<name>A0ABW4GE24_9ACTN</name>
<dbReference type="PANTHER" id="PTHR35526:SF3">
    <property type="entry name" value="ANTI-SIGMA-F FACTOR RSBW"/>
    <property type="match status" value="1"/>
</dbReference>
<dbReference type="Pfam" id="PF02518">
    <property type="entry name" value="HATPase_c"/>
    <property type="match status" value="1"/>
</dbReference>
<keyword evidence="2" id="KW-0067">ATP-binding</keyword>
<evidence type="ECO:0000313" key="3">
    <source>
        <dbReference type="Proteomes" id="UP001597097"/>
    </source>
</evidence>
<accession>A0ABW4GE24</accession>
<dbReference type="RefSeq" id="WP_219529646.1">
    <property type="nucleotide sequence ID" value="NZ_JAHKRM010000007.1"/>
</dbReference>
<protein>
    <submittedName>
        <fullName evidence="2">ATP-binding protein</fullName>
    </submittedName>
</protein>
<sequence length="127" mass="13905">MASWRLPHKPGSVPKARHLTRELLIDWGYPGQGDVAELLVSELVTNALKYVKGTVDLSFSAEDGLLRIEVEDTNPELPQVGAAPRPDDERGHGLRLVEMLSCCWGSVRTGRGKVVWFELPACAIAEG</sequence>
<organism evidence="2 3">
    <name type="scientific">Nonomuraea guangzhouensis</name>
    <dbReference type="NCBI Taxonomy" id="1291555"/>
    <lineage>
        <taxon>Bacteria</taxon>
        <taxon>Bacillati</taxon>
        <taxon>Actinomycetota</taxon>
        <taxon>Actinomycetes</taxon>
        <taxon>Streptosporangiales</taxon>
        <taxon>Streptosporangiaceae</taxon>
        <taxon>Nonomuraea</taxon>
    </lineage>
</organism>
<keyword evidence="2" id="KW-0547">Nucleotide-binding</keyword>
<dbReference type="Proteomes" id="UP001597097">
    <property type="component" value="Unassembled WGS sequence"/>
</dbReference>
<evidence type="ECO:0000259" key="1">
    <source>
        <dbReference type="Pfam" id="PF02518"/>
    </source>
</evidence>
<reference evidence="3" key="1">
    <citation type="journal article" date="2019" name="Int. J. Syst. Evol. Microbiol.">
        <title>The Global Catalogue of Microorganisms (GCM) 10K type strain sequencing project: providing services to taxonomists for standard genome sequencing and annotation.</title>
        <authorList>
            <consortium name="The Broad Institute Genomics Platform"/>
            <consortium name="The Broad Institute Genome Sequencing Center for Infectious Disease"/>
            <person name="Wu L."/>
            <person name="Ma J."/>
        </authorList>
    </citation>
    <scope>NUCLEOTIDE SEQUENCE [LARGE SCALE GENOMIC DNA]</scope>
    <source>
        <strain evidence="3">CGMCC 1.15399</strain>
    </source>
</reference>
<evidence type="ECO:0000313" key="2">
    <source>
        <dbReference type="EMBL" id="MFD1541043.1"/>
    </source>
</evidence>
<dbReference type="CDD" id="cd16936">
    <property type="entry name" value="HATPase_RsbW-like"/>
    <property type="match status" value="1"/>
</dbReference>
<feature type="domain" description="Histidine kinase/HSP90-like ATPase" evidence="1">
    <location>
        <begin position="37"/>
        <end position="121"/>
    </location>
</feature>